<gene>
    <name evidence="1" type="ORF">GHJ91_11060</name>
</gene>
<protein>
    <submittedName>
        <fullName evidence="1">Uncharacterized protein</fullName>
    </submittedName>
</protein>
<sequence length="57" mass="6042">MAEVKAAGQPPSALMTIAAVAGANECKVVTDNEKDCAGIQVVNPIRRPTRRPIRRAV</sequence>
<accession>A0A6G1WIV4</accession>
<name>A0A6G1WIV4_9HYPH</name>
<organism evidence="1">
    <name type="scientific">Sinorhizobium medicae</name>
    <dbReference type="NCBI Taxonomy" id="110321"/>
    <lineage>
        <taxon>Bacteria</taxon>
        <taxon>Pseudomonadati</taxon>
        <taxon>Pseudomonadota</taxon>
        <taxon>Alphaproteobacteria</taxon>
        <taxon>Hyphomicrobiales</taxon>
        <taxon>Rhizobiaceae</taxon>
        <taxon>Sinorhizobium/Ensifer group</taxon>
        <taxon>Sinorhizobium</taxon>
    </lineage>
</organism>
<comment type="caution">
    <text evidence="1">The sequence shown here is derived from an EMBL/GenBank/DDBJ whole genome shotgun (WGS) entry which is preliminary data.</text>
</comment>
<reference evidence="1" key="1">
    <citation type="journal article" date="2013" name="Genome Biol.">
        <title>Comparative genomics of the core and accessory genomes of 48 Sinorhizobium strains comprising five genospecies.</title>
        <authorList>
            <person name="Sugawara M."/>
            <person name="Epstein B."/>
            <person name="Badgley B.D."/>
            <person name="Unno T."/>
            <person name="Xu L."/>
            <person name="Reese J."/>
            <person name="Gyaneshwar P."/>
            <person name="Denny R."/>
            <person name="Mudge J."/>
            <person name="Bharti A.K."/>
            <person name="Farmer A.D."/>
            <person name="May G.D."/>
            <person name="Woodward J.E."/>
            <person name="Medigue C."/>
            <person name="Vallenet D."/>
            <person name="Lajus A."/>
            <person name="Rouy Z."/>
            <person name="Martinez-Vaz B."/>
            <person name="Tiffin P."/>
            <person name="Young N.D."/>
            <person name="Sadowsky M.J."/>
        </authorList>
    </citation>
    <scope>NUCLEOTIDE SEQUENCE</scope>
    <source>
        <strain evidence="1">M1</strain>
    </source>
</reference>
<evidence type="ECO:0000313" key="1">
    <source>
        <dbReference type="EMBL" id="MQW69680.1"/>
    </source>
</evidence>
<dbReference type="EMBL" id="WISB01000074">
    <property type="protein sequence ID" value="MQW69680.1"/>
    <property type="molecule type" value="Genomic_DNA"/>
</dbReference>
<proteinExistence type="predicted"/>
<dbReference type="AlphaFoldDB" id="A0A6G1WIV4"/>